<proteinExistence type="predicted"/>
<dbReference type="RefSeq" id="XP_022477207.1">
    <property type="nucleotide sequence ID" value="XM_022616356.1"/>
</dbReference>
<name>A0A1G4BFI4_9PEZI</name>
<protein>
    <submittedName>
        <fullName evidence="1">Uncharacterized protein</fullName>
    </submittedName>
</protein>
<evidence type="ECO:0000313" key="1">
    <source>
        <dbReference type="EMBL" id="OHF00063.1"/>
    </source>
</evidence>
<dbReference type="EMBL" id="MJBS01000031">
    <property type="protein sequence ID" value="OHF00063.1"/>
    <property type="molecule type" value="Genomic_DNA"/>
</dbReference>
<accession>A0A1G4BFI4</accession>
<gene>
    <name evidence="1" type="ORF">CORC01_04709</name>
</gene>
<dbReference type="Proteomes" id="UP000176998">
    <property type="component" value="Unassembled WGS sequence"/>
</dbReference>
<comment type="caution">
    <text evidence="1">The sequence shown here is derived from an EMBL/GenBank/DDBJ whole genome shotgun (WGS) entry which is preliminary data.</text>
</comment>
<evidence type="ECO:0000313" key="2">
    <source>
        <dbReference type="Proteomes" id="UP000176998"/>
    </source>
</evidence>
<dbReference type="OrthoDB" id="10453623at2759"/>
<keyword evidence="2" id="KW-1185">Reference proteome</keyword>
<sequence>MDTNVLLLHRHLEESRVPANEGPWLAVLPSSRSSLSHRPAKPHQINCWPDVSTTRKARRQHVAKKVCCKTFGEQLLALGPHCVHSVSRLGLLARFAFGPNEAEETLWQAGETWLEGSPHANRQVGYSMPGRVQDSPNPSIGIEGTSTMRAMEVMEGWQSLPQDQAFCLLDDKNLGAACHDIGKLGCKPTGLQLW</sequence>
<reference evidence="1 2" key="1">
    <citation type="submission" date="2016-09" db="EMBL/GenBank/DDBJ databases">
        <authorList>
            <person name="Capua I."/>
            <person name="De Benedictis P."/>
            <person name="Joannis T."/>
            <person name="Lombin L.H."/>
            <person name="Cattoli G."/>
        </authorList>
    </citation>
    <scope>NUCLEOTIDE SEQUENCE [LARGE SCALE GENOMIC DNA]</scope>
    <source>
        <strain evidence="1 2">IMI 309357</strain>
    </source>
</reference>
<dbReference type="GeneID" id="34557866"/>
<organism evidence="1 2">
    <name type="scientific">Colletotrichum orchidophilum</name>
    <dbReference type="NCBI Taxonomy" id="1209926"/>
    <lineage>
        <taxon>Eukaryota</taxon>
        <taxon>Fungi</taxon>
        <taxon>Dikarya</taxon>
        <taxon>Ascomycota</taxon>
        <taxon>Pezizomycotina</taxon>
        <taxon>Sordariomycetes</taxon>
        <taxon>Hypocreomycetidae</taxon>
        <taxon>Glomerellales</taxon>
        <taxon>Glomerellaceae</taxon>
        <taxon>Colletotrichum</taxon>
    </lineage>
</organism>
<dbReference type="AlphaFoldDB" id="A0A1G4BFI4"/>